<feature type="region of interest" description="Disordered" evidence="1">
    <location>
        <begin position="1"/>
        <end position="29"/>
    </location>
</feature>
<reference evidence="3" key="2">
    <citation type="submission" date="2016-04" db="EMBL/GenBank/DDBJ databases">
        <title>Planomonospora sphaerica JCM9374 whole genome shotgun sequence.</title>
        <authorList>
            <person name="Suzuki T."/>
            <person name="Dohra H."/>
            <person name="Kodani S."/>
        </authorList>
    </citation>
    <scope>NUCLEOTIDE SEQUENCE [LARGE SCALE GENOMIC DNA]</scope>
    <source>
        <strain evidence="3">JCM 9374</strain>
    </source>
</reference>
<evidence type="ECO:0000256" key="1">
    <source>
        <dbReference type="SAM" id="MobiDB-lite"/>
    </source>
</evidence>
<dbReference type="STRING" id="161355.PS9374_05482"/>
<keyword evidence="3" id="KW-1185">Reference proteome</keyword>
<sequence length="46" mass="5253">MRPRAGPGRMRRPAMTEDRDEMPVPQLPRCSWSGIAPEFLACHDTE</sequence>
<evidence type="ECO:0000313" key="3">
    <source>
        <dbReference type="Proteomes" id="UP000077701"/>
    </source>
</evidence>
<dbReference type="Proteomes" id="UP000077701">
    <property type="component" value="Unassembled WGS sequence"/>
</dbReference>
<name>A0A171DLN0_9ACTN</name>
<gene>
    <name evidence="2" type="ORF">PS9374_05482</name>
</gene>
<evidence type="ECO:0000313" key="2">
    <source>
        <dbReference type="EMBL" id="GAT69802.1"/>
    </source>
</evidence>
<proteinExistence type="predicted"/>
<protein>
    <submittedName>
        <fullName evidence="2">Uncharacterized protein</fullName>
    </submittedName>
</protein>
<comment type="caution">
    <text evidence="2">The sequence shown here is derived from an EMBL/GenBank/DDBJ whole genome shotgun (WGS) entry which is preliminary data.</text>
</comment>
<organism evidence="2 3">
    <name type="scientific">Planomonospora sphaerica</name>
    <dbReference type="NCBI Taxonomy" id="161355"/>
    <lineage>
        <taxon>Bacteria</taxon>
        <taxon>Bacillati</taxon>
        <taxon>Actinomycetota</taxon>
        <taxon>Actinomycetes</taxon>
        <taxon>Streptosporangiales</taxon>
        <taxon>Streptosporangiaceae</taxon>
        <taxon>Planomonospora</taxon>
    </lineage>
</organism>
<dbReference type="EMBL" id="BDCX01000015">
    <property type="protein sequence ID" value="GAT69802.1"/>
    <property type="molecule type" value="Genomic_DNA"/>
</dbReference>
<dbReference type="AlphaFoldDB" id="A0A171DLN0"/>
<reference evidence="2 3" key="1">
    <citation type="journal article" date="2016" name="Genome Announc.">
        <title>Draft Genome Sequence of Planomonospora sphaerica JCM9374, a Rare Actinomycete.</title>
        <authorList>
            <person name="Dohra H."/>
            <person name="Suzuki T."/>
            <person name="Inoue Y."/>
            <person name="Kodani S."/>
        </authorList>
    </citation>
    <scope>NUCLEOTIDE SEQUENCE [LARGE SCALE GENOMIC DNA]</scope>
    <source>
        <strain evidence="2 3">JCM 9374</strain>
    </source>
</reference>
<accession>A0A171DLN0</accession>